<evidence type="ECO:0000256" key="1">
    <source>
        <dbReference type="SAM" id="MobiDB-lite"/>
    </source>
</evidence>
<protein>
    <submittedName>
        <fullName evidence="3">Uncharacterized protein</fullName>
    </submittedName>
</protein>
<keyword evidence="4" id="KW-1185">Reference proteome</keyword>
<dbReference type="AlphaFoldDB" id="A0A8S3SJT6"/>
<sequence length="685" mass="77076">MHINYMEIFCANYKDFAFLNEMKVTREHTFAFVFLFSLNINSCYGIYSVDLQFTSYNCDEEVRRLTESKFYNLSWNGQTSPKLCDFSFTGGMHNNQRSYEVCFESFLFDLPSTFGNVELHVQNKTGSKSRWSYNSADRYIEKTCVKQAYELSMSIILPNGYTEPTQKTYLNIKVTASRIEEDTVVTVFDIILTVVAVAIFVGCACSMFGCMKSENGPRGVLSCIGEVLSYCLRCKCFGDCNCRENFSSCDCDDILKPCGECCSAWAGCCTTLVLRVRGESPQNHSSETTEMDSIPQESEQISVSSSILEPNGPPPNYHSLQGDPLAPPPSYEAATAYKQPSAPPIEMHFITEPNLVLFFLMYLFMDSCYGLYSINLQFESHYCDQYVRRLTESTFYNLSWHGQTSPKLCDFSFTGGESSEHRSYTVCFESLVYDLPYSVGDIILQVKNETGSKSQWYYTGHDRYIEKTCVKQAYMLTISILLPHGYREPIPKPYLIIKVTAFRFRDEKTRSTRSNIDKKYNTTTSNNIGYTVAGVVVFIVCAFGMFCCIKSRLRSRREVGLACIGEAVCTCFTCECFDCTNCPSCDCDCEDICKPCGLCYAALVGCCTPSVLNVRGESYQDDSLETTGMNPVSEELVQTRTSTLMPEPSAPPPDYHTLQGDSLPPPPSYETAIRDIPPSAPPTNH</sequence>
<keyword evidence="2" id="KW-0812">Transmembrane</keyword>
<keyword evidence="2" id="KW-0472">Membrane</keyword>
<reference evidence="3" key="1">
    <citation type="submission" date="2021-03" db="EMBL/GenBank/DDBJ databases">
        <authorList>
            <person name="Bekaert M."/>
        </authorList>
    </citation>
    <scope>NUCLEOTIDE SEQUENCE</scope>
</reference>
<name>A0A8S3SJT6_MYTED</name>
<evidence type="ECO:0000256" key="2">
    <source>
        <dbReference type="SAM" id="Phobius"/>
    </source>
</evidence>
<organism evidence="3 4">
    <name type="scientific">Mytilus edulis</name>
    <name type="common">Blue mussel</name>
    <dbReference type="NCBI Taxonomy" id="6550"/>
    <lineage>
        <taxon>Eukaryota</taxon>
        <taxon>Metazoa</taxon>
        <taxon>Spiralia</taxon>
        <taxon>Lophotrochozoa</taxon>
        <taxon>Mollusca</taxon>
        <taxon>Bivalvia</taxon>
        <taxon>Autobranchia</taxon>
        <taxon>Pteriomorphia</taxon>
        <taxon>Mytilida</taxon>
        <taxon>Mytiloidea</taxon>
        <taxon>Mytilidae</taxon>
        <taxon>Mytilinae</taxon>
        <taxon>Mytilus</taxon>
    </lineage>
</organism>
<dbReference type="EMBL" id="CAJPWZ010001680">
    <property type="protein sequence ID" value="CAG2221392.1"/>
    <property type="molecule type" value="Genomic_DNA"/>
</dbReference>
<keyword evidence="2" id="KW-1133">Transmembrane helix</keyword>
<gene>
    <name evidence="3" type="ORF">MEDL_34792</name>
</gene>
<evidence type="ECO:0000313" key="4">
    <source>
        <dbReference type="Proteomes" id="UP000683360"/>
    </source>
</evidence>
<evidence type="ECO:0000313" key="3">
    <source>
        <dbReference type="EMBL" id="CAG2221392.1"/>
    </source>
</evidence>
<feature type="region of interest" description="Disordered" evidence="1">
    <location>
        <begin position="638"/>
        <end position="685"/>
    </location>
</feature>
<dbReference type="Proteomes" id="UP000683360">
    <property type="component" value="Unassembled WGS sequence"/>
</dbReference>
<feature type="transmembrane region" description="Helical" evidence="2">
    <location>
        <begin position="528"/>
        <end position="549"/>
    </location>
</feature>
<accession>A0A8S3SJT6</accession>
<proteinExistence type="predicted"/>
<comment type="caution">
    <text evidence="3">The sequence shown here is derived from an EMBL/GenBank/DDBJ whole genome shotgun (WGS) entry which is preliminary data.</text>
</comment>